<proteinExistence type="predicted"/>
<evidence type="ECO:0000256" key="1">
    <source>
        <dbReference type="SAM" id="Coils"/>
    </source>
</evidence>
<protein>
    <submittedName>
        <fullName evidence="3">Uncharacterized protein</fullName>
    </submittedName>
</protein>
<name>A0A7S1AIR3_NOCSC</name>
<gene>
    <name evidence="3" type="ORF">NSCI0253_LOCUS29815</name>
</gene>
<feature type="region of interest" description="Disordered" evidence="2">
    <location>
        <begin position="53"/>
        <end position="176"/>
    </location>
</feature>
<feature type="coiled-coil region" evidence="1">
    <location>
        <begin position="200"/>
        <end position="234"/>
    </location>
</feature>
<keyword evidence="1" id="KW-0175">Coiled coil</keyword>
<dbReference type="EMBL" id="HBFQ01042163">
    <property type="protein sequence ID" value="CAD8855463.1"/>
    <property type="molecule type" value="Transcribed_RNA"/>
</dbReference>
<accession>A0A7S1AIR3</accession>
<feature type="compositionally biased region" description="Basic and acidic residues" evidence="2">
    <location>
        <begin position="134"/>
        <end position="144"/>
    </location>
</feature>
<organism evidence="3">
    <name type="scientific">Noctiluca scintillans</name>
    <name type="common">Sea sparkle</name>
    <name type="synonym">Red tide dinoflagellate</name>
    <dbReference type="NCBI Taxonomy" id="2966"/>
    <lineage>
        <taxon>Eukaryota</taxon>
        <taxon>Sar</taxon>
        <taxon>Alveolata</taxon>
        <taxon>Dinophyceae</taxon>
        <taxon>Noctilucales</taxon>
        <taxon>Noctilucaceae</taxon>
        <taxon>Noctiluca</taxon>
    </lineage>
</organism>
<reference evidence="3" key="1">
    <citation type="submission" date="2021-01" db="EMBL/GenBank/DDBJ databases">
        <authorList>
            <person name="Corre E."/>
            <person name="Pelletier E."/>
            <person name="Niang G."/>
            <person name="Scheremetjew M."/>
            <person name="Finn R."/>
            <person name="Kale V."/>
            <person name="Holt S."/>
            <person name="Cochrane G."/>
            <person name="Meng A."/>
            <person name="Brown T."/>
            <person name="Cohen L."/>
        </authorList>
    </citation>
    <scope>NUCLEOTIDE SEQUENCE</scope>
</reference>
<feature type="compositionally biased region" description="Polar residues" evidence="2">
    <location>
        <begin position="67"/>
        <end position="91"/>
    </location>
</feature>
<evidence type="ECO:0000313" key="3">
    <source>
        <dbReference type="EMBL" id="CAD8855463.1"/>
    </source>
</evidence>
<dbReference type="AlphaFoldDB" id="A0A7S1AIR3"/>
<evidence type="ECO:0000256" key="2">
    <source>
        <dbReference type="SAM" id="MobiDB-lite"/>
    </source>
</evidence>
<sequence>MKDAGHARTCAALQEVLERRVERIEAAIADVVTQEQVSRAIQHALAKDRLVTGQATPPTPFHFETRPGTTVPSQPVTTRRSLQPKMSTAARQKSPPVRERAATFSSRGPLSAPDHASTSRAPSVQPLKSPRTKSLADGKLEIPKLEIPCPRTPRQSARPVQASDSVPAERHGSEEAAADSLCQVNMHLRLRLREDQSPRSSQFEVEVQRLRGEIEEVDAKVREHAKELNRCLDDARAAVERSVSEVQRLCGENSDTILELSDSVKGVNQTVVDMRVSVADKASDVQQLAESVAAVRAELADKASHKQIVQALLDMQTFVKRSTQGGGNQASRSIFAV</sequence>